<reference evidence="1 2" key="1">
    <citation type="submission" date="2023-11" db="EMBL/GenBank/DDBJ databases">
        <authorList>
            <person name="Okamura Y."/>
        </authorList>
    </citation>
    <scope>NUCLEOTIDE SEQUENCE [LARGE SCALE GENOMIC DNA]</scope>
</reference>
<protein>
    <submittedName>
        <fullName evidence="1">Uncharacterized protein</fullName>
    </submittedName>
</protein>
<dbReference type="Proteomes" id="UP001497472">
    <property type="component" value="Unassembled WGS sequence"/>
</dbReference>
<gene>
    <name evidence="1" type="ORF">LNINA_LOCUS9582</name>
</gene>
<evidence type="ECO:0000313" key="1">
    <source>
        <dbReference type="EMBL" id="CAK1550352.1"/>
    </source>
</evidence>
<comment type="caution">
    <text evidence="1">The sequence shown here is derived from an EMBL/GenBank/DDBJ whole genome shotgun (WGS) entry which is preliminary data.</text>
</comment>
<accession>A0AAV1JPI3</accession>
<dbReference type="AlphaFoldDB" id="A0AAV1JPI3"/>
<organism evidence="1 2">
    <name type="scientific">Leptosia nina</name>
    <dbReference type="NCBI Taxonomy" id="320188"/>
    <lineage>
        <taxon>Eukaryota</taxon>
        <taxon>Metazoa</taxon>
        <taxon>Ecdysozoa</taxon>
        <taxon>Arthropoda</taxon>
        <taxon>Hexapoda</taxon>
        <taxon>Insecta</taxon>
        <taxon>Pterygota</taxon>
        <taxon>Neoptera</taxon>
        <taxon>Endopterygota</taxon>
        <taxon>Lepidoptera</taxon>
        <taxon>Glossata</taxon>
        <taxon>Ditrysia</taxon>
        <taxon>Papilionoidea</taxon>
        <taxon>Pieridae</taxon>
        <taxon>Pierinae</taxon>
        <taxon>Leptosia</taxon>
    </lineage>
</organism>
<keyword evidence="2" id="KW-1185">Reference proteome</keyword>
<proteinExistence type="predicted"/>
<sequence>MISKNKFVIRENSMKNHSKTQKWSIKEEVPNYNYRINPDEYSIRVTRSLSKIIDCIQNFHVVEVYKCMPLLGDETEIPNWDIHVARYAIVFKKSI</sequence>
<evidence type="ECO:0000313" key="2">
    <source>
        <dbReference type="Proteomes" id="UP001497472"/>
    </source>
</evidence>
<name>A0AAV1JPI3_9NEOP</name>
<dbReference type="EMBL" id="CAVLEF010000081">
    <property type="protein sequence ID" value="CAK1550352.1"/>
    <property type="molecule type" value="Genomic_DNA"/>
</dbReference>